<gene>
    <name evidence="1" type="ORF">SPARVUS_LOCUS7287623</name>
</gene>
<dbReference type="Proteomes" id="UP001162483">
    <property type="component" value="Unassembled WGS sequence"/>
</dbReference>
<feature type="non-terminal residue" evidence="1">
    <location>
        <position position="37"/>
    </location>
</feature>
<reference evidence="1" key="1">
    <citation type="submission" date="2023-05" db="EMBL/GenBank/DDBJ databases">
        <authorList>
            <person name="Stuckert A."/>
        </authorList>
    </citation>
    <scope>NUCLEOTIDE SEQUENCE</scope>
</reference>
<proteinExistence type="predicted"/>
<evidence type="ECO:0000313" key="2">
    <source>
        <dbReference type="Proteomes" id="UP001162483"/>
    </source>
</evidence>
<dbReference type="EMBL" id="CATNWA010014428">
    <property type="protein sequence ID" value="CAI9571697.1"/>
    <property type="molecule type" value="Genomic_DNA"/>
</dbReference>
<evidence type="ECO:0000313" key="1">
    <source>
        <dbReference type="EMBL" id="CAI9571697.1"/>
    </source>
</evidence>
<accession>A0ABN9DKJ7</accession>
<name>A0ABN9DKJ7_9NEOB</name>
<protein>
    <submittedName>
        <fullName evidence="1">Uncharacterized protein</fullName>
    </submittedName>
</protein>
<organism evidence="1 2">
    <name type="scientific">Staurois parvus</name>
    <dbReference type="NCBI Taxonomy" id="386267"/>
    <lineage>
        <taxon>Eukaryota</taxon>
        <taxon>Metazoa</taxon>
        <taxon>Chordata</taxon>
        <taxon>Craniata</taxon>
        <taxon>Vertebrata</taxon>
        <taxon>Euteleostomi</taxon>
        <taxon>Amphibia</taxon>
        <taxon>Batrachia</taxon>
        <taxon>Anura</taxon>
        <taxon>Neobatrachia</taxon>
        <taxon>Ranoidea</taxon>
        <taxon>Ranidae</taxon>
        <taxon>Staurois</taxon>
    </lineage>
</organism>
<sequence length="37" mass="3802">MSCQSAPALDTPFLNCCHSVPISAANLCSSVLPICAH</sequence>
<comment type="caution">
    <text evidence="1">The sequence shown here is derived from an EMBL/GenBank/DDBJ whole genome shotgun (WGS) entry which is preliminary data.</text>
</comment>
<keyword evidence="2" id="KW-1185">Reference proteome</keyword>